<feature type="transmembrane region" description="Helical" evidence="5">
    <location>
        <begin position="168"/>
        <end position="188"/>
    </location>
</feature>
<comment type="subcellular location">
    <subcellularLocation>
        <location evidence="1">Membrane</location>
        <topology evidence="1">Multi-pass membrane protein</topology>
    </subcellularLocation>
</comment>
<keyword evidence="3 5" id="KW-1133">Transmembrane helix</keyword>
<dbReference type="SMART" id="SM01417">
    <property type="entry name" value="Solute_trans_a"/>
    <property type="match status" value="1"/>
</dbReference>
<proteinExistence type="predicted"/>
<dbReference type="AlphaFoldDB" id="A0AAW1TD12"/>
<gene>
    <name evidence="6" type="ORF">WJX84_010371</name>
</gene>
<name>A0AAW1TD12_9CHLO</name>
<evidence type="ECO:0000256" key="2">
    <source>
        <dbReference type="ARBA" id="ARBA00022692"/>
    </source>
</evidence>
<keyword evidence="7" id="KW-1185">Reference proteome</keyword>
<dbReference type="Proteomes" id="UP001485043">
    <property type="component" value="Unassembled WGS sequence"/>
</dbReference>
<evidence type="ECO:0000256" key="3">
    <source>
        <dbReference type="ARBA" id="ARBA00022989"/>
    </source>
</evidence>
<evidence type="ECO:0000313" key="7">
    <source>
        <dbReference type="Proteomes" id="UP001485043"/>
    </source>
</evidence>
<evidence type="ECO:0000256" key="1">
    <source>
        <dbReference type="ARBA" id="ARBA00004141"/>
    </source>
</evidence>
<dbReference type="EMBL" id="JALJOV010000069">
    <property type="protein sequence ID" value="KAK9867716.1"/>
    <property type="molecule type" value="Genomic_DNA"/>
</dbReference>
<reference evidence="6 7" key="1">
    <citation type="journal article" date="2024" name="Nat. Commun.">
        <title>Phylogenomics reveals the evolutionary origins of lichenization in chlorophyte algae.</title>
        <authorList>
            <person name="Puginier C."/>
            <person name="Libourel C."/>
            <person name="Otte J."/>
            <person name="Skaloud P."/>
            <person name="Haon M."/>
            <person name="Grisel S."/>
            <person name="Petersen M."/>
            <person name="Berrin J.G."/>
            <person name="Delaux P.M."/>
            <person name="Dal Grande F."/>
            <person name="Keller J."/>
        </authorList>
    </citation>
    <scope>NUCLEOTIDE SEQUENCE [LARGE SCALE GENOMIC DNA]</scope>
    <source>
        <strain evidence="6 7">SAG 2523</strain>
    </source>
</reference>
<keyword evidence="4 5" id="KW-0472">Membrane</keyword>
<dbReference type="InterPro" id="IPR005178">
    <property type="entry name" value="Ostalpha/TMEM184C"/>
</dbReference>
<protein>
    <submittedName>
        <fullName evidence="6">Uncharacterized protein</fullName>
    </submittedName>
</protein>
<sequence>MLEQAGYKVLAGLCAAVASTAAVYQILAHLRNYNGPVFQRYIVRICFMAPVYAVASFFALLFTKQSIYINTFRDCYESWVIYNFMSLLLAYVGGPGAVEVKMQGYQLMPSWLHCTCCLPPMHVNGFFIRACKQGALQFVWLKPILAVLQVVLYSKNYYTEGYWGINNGYLWITIIYNITYTLALYALLSSTLALTTSWPPSNPLLNSSLSKLSFS</sequence>
<organism evidence="6 7">
    <name type="scientific">Apatococcus fuscideae</name>
    <dbReference type="NCBI Taxonomy" id="2026836"/>
    <lineage>
        <taxon>Eukaryota</taxon>
        <taxon>Viridiplantae</taxon>
        <taxon>Chlorophyta</taxon>
        <taxon>core chlorophytes</taxon>
        <taxon>Trebouxiophyceae</taxon>
        <taxon>Chlorellales</taxon>
        <taxon>Chlorellaceae</taxon>
        <taxon>Apatococcus</taxon>
    </lineage>
</organism>
<evidence type="ECO:0000313" key="6">
    <source>
        <dbReference type="EMBL" id="KAK9867716.1"/>
    </source>
</evidence>
<dbReference type="PANTHER" id="PTHR23423">
    <property type="entry name" value="ORGANIC SOLUTE TRANSPORTER-RELATED"/>
    <property type="match status" value="1"/>
</dbReference>
<dbReference type="GO" id="GO:0016020">
    <property type="term" value="C:membrane"/>
    <property type="evidence" value="ECO:0007669"/>
    <property type="project" value="UniProtKB-SubCell"/>
</dbReference>
<evidence type="ECO:0000256" key="4">
    <source>
        <dbReference type="ARBA" id="ARBA00023136"/>
    </source>
</evidence>
<feature type="transmembrane region" description="Helical" evidence="5">
    <location>
        <begin position="135"/>
        <end position="153"/>
    </location>
</feature>
<comment type="caution">
    <text evidence="6">The sequence shown here is derived from an EMBL/GenBank/DDBJ whole genome shotgun (WGS) entry which is preliminary data.</text>
</comment>
<keyword evidence="2 5" id="KW-0812">Transmembrane</keyword>
<accession>A0AAW1TD12</accession>
<feature type="transmembrane region" description="Helical" evidence="5">
    <location>
        <begin position="41"/>
        <end position="63"/>
    </location>
</feature>
<feature type="transmembrane region" description="Helical" evidence="5">
    <location>
        <begin position="75"/>
        <end position="98"/>
    </location>
</feature>
<evidence type="ECO:0000256" key="5">
    <source>
        <dbReference type="SAM" id="Phobius"/>
    </source>
</evidence>
<dbReference type="Pfam" id="PF03619">
    <property type="entry name" value="Solute_trans_a"/>
    <property type="match status" value="1"/>
</dbReference>